<sequence>GTGAPASPAPGAPESPQAPQSPPASSPSSSPSPTASPELGSRVLEGLGSEGFLEDKLGAAGATAAQARTVRIVFRTSNVIVTVEYSVQPSGPGKVPPAAETQDKARQLAEALAERFNE</sequence>
<proteinExistence type="predicted"/>
<organism evidence="2 3">
    <name type="scientific">Streptomyces katrae</name>
    <dbReference type="NCBI Taxonomy" id="68223"/>
    <lineage>
        <taxon>Bacteria</taxon>
        <taxon>Bacillati</taxon>
        <taxon>Actinomycetota</taxon>
        <taxon>Actinomycetes</taxon>
        <taxon>Kitasatosporales</taxon>
        <taxon>Streptomycetaceae</taxon>
        <taxon>Streptomyces</taxon>
    </lineage>
</organism>
<reference evidence="2 3" key="1">
    <citation type="submission" date="2015-02" db="EMBL/GenBank/DDBJ databases">
        <authorList>
            <person name="Ju K.-S."/>
            <person name="Doroghazi J.R."/>
            <person name="Metcalf W."/>
        </authorList>
    </citation>
    <scope>NUCLEOTIDE SEQUENCE [LARGE SCALE GENOMIC DNA]</scope>
    <source>
        <strain evidence="2 3">NRRL ISP-5550</strain>
    </source>
</reference>
<comment type="caution">
    <text evidence="2">The sequence shown here is derived from an EMBL/GenBank/DDBJ whole genome shotgun (WGS) entry which is preliminary data.</text>
</comment>
<feature type="region of interest" description="Disordered" evidence="1">
    <location>
        <begin position="1"/>
        <end position="47"/>
    </location>
</feature>
<evidence type="ECO:0000313" key="3">
    <source>
        <dbReference type="Proteomes" id="UP000033551"/>
    </source>
</evidence>
<gene>
    <name evidence="2" type="ORF">VR44_18195</name>
</gene>
<feature type="non-terminal residue" evidence="2">
    <location>
        <position position="1"/>
    </location>
</feature>
<evidence type="ECO:0000256" key="1">
    <source>
        <dbReference type="SAM" id="MobiDB-lite"/>
    </source>
</evidence>
<evidence type="ECO:0000313" key="2">
    <source>
        <dbReference type="EMBL" id="KJY31397.1"/>
    </source>
</evidence>
<dbReference type="PATRIC" id="fig|68223.7.peg.8186"/>
<dbReference type="AlphaFoldDB" id="A0A0F4JAJ7"/>
<feature type="compositionally biased region" description="Basic and acidic residues" evidence="1">
    <location>
        <begin position="101"/>
        <end position="118"/>
    </location>
</feature>
<dbReference type="EMBL" id="JZWV01000496">
    <property type="protein sequence ID" value="KJY31397.1"/>
    <property type="molecule type" value="Genomic_DNA"/>
</dbReference>
<evidence type="ECO:0008006" key="4">
    <source>
        <dbReference type="Google" id="ProtNLM"/>
    </source>
</evidence>
<name>A0A0F4JAJ7_9ACTN</name>
<protein>
    <recommendedName>
        <fullName evidence="4">DUF3558 domain-containing protein</fullName>
    </recommendedName>
</protein>
<dbReference type="Proteomes" id="UP000033551">
    <property type="component" value="Unassembled WGS sequence"/>
</dbReference>
<keyword evidence="3" id="KW-1185">Reference proteome</keyword>
<feature type="region of interest" description="Disordered" evidence="1">
    <location>
        <begin position="87"/>
        <end position="118"/>
    </location>
</feature>
<feature type="compositionally biased region" description="Low complexity" evidence="1">
    <location>
        <begin position="26"/>
        <end position="38"/>
    </location>
</feature>
<accession>A0A0F4JAJ7</accession>